<reference evidence="3" key="1">
    <citation type="journal article" date="2020" name="Stud. Mycol.">
        <title>101 Dothideomycetes genomes: a test case for predicting lifestyles and emergence of pathogens.</title>
        <authorList>
            <person name="Haridas S."/>
            <person name="Albert R."/>
            <person name="Binder M."/>
            <person name="Bloem J."/>
            <person name="Labutti K."/>
            <person name="Salamov A."/>
            <person name="Andreopoulos B."/>
            <person name="Baker S."/>
            <person name="Barry K."/>
            <person name="Bills G."/>
            <person name="Bluhm B."/>
            <person name="Cannon C."/>
            <person name="Castanera R."/>
            <person name="Culley D."/>
            <person name="Daum C."/>
            <person name="Ezra D."/>
            <person name="Gonzalez J."/>
            <person name="Henrissat B."/>
            <person name="Kuo A."/>
            <person name="Liang C."/>
            <person name="Lipzen A."/>
            <person name="Lutzoni F."/>
            <person name="Magnuson J."/>
            <person name="Mondo S."/>
            <person name="Nolan M."/>
            <person name="Ohm R."/>
            <person name="Pangilinan J."/>
            <person name="Park H.-J."/>
            <person name="Ramirez L."/>
            <person name="Alfaro M."/>
            <person name="Sun H."/>
            <person name="Tritt A."/>
            <person name="Yoshinaga Y."/>
            <person name="Zwiers L.-H."/>
            <person name="Turgeon B."/>
            <person name="Goodwin S."/>
            <person name="Spatafora J."/>
            <person name="Crous P."/>
            <person name="Grigoriev I."/>
        </authorList>
    </citation>
    <scope>NUCLEOTIDE SEQUENCE</scope>
    <source>
        <strain evidence="3">CBS 115976</strain>
    </source>
</reference>
<protein>
    <recommendedName>
        <fullName evidence="5">MARVEL domain-containing protein</fullName>
    </recommendedName>
</protein>
<evidence type="ECO:0000256" key="2">
    <source>
        <dbReference type="SAM" id="Phobius"/>
    </source>
</evidence>
<evidence type="ECO:0000313" key="3">
    <source>
        <dbReference type="EMBL" id="KAF2663561.1"/>
    </source>
</evidence>
<organism evidence="3 4">
    <name type="scientific">Microthyrium microscopicum</name>
    <dbReference type="NCBI Taxonomy" id="703497"/>
    <lineage>
        <taxon>Eukaryota</taxon>
        <taxon>Fungi</taxon>
        <taxon>Dikarya</taxon>
        <taxon>Ascomycota</taxon>
        <taxon>Pezizomycotina</taxon>
        <taxon>Dothideomycetes</taxon>
        <taxon>Dothideomycetes incertae sedis</taxon>
        <taxon>Microthyriales</taxon>
        <taxon>Microthyriaceae</taxon>
        <taxon>Microthyrium</taxon>
    </lineage>
</organism>
<evidence type="ECO:0000256" key="1">
    <source>
        <dbReference type="SAM" id="MobiDB-lite"/>
    </source>
</evidence>
<name>A0A6A6TW54_9PEZI</name>
<feature type="transmembrane region" description="Helical" evidence="2">
    <location>
        <begin position="42"/>
        <end position="64"/>
    </location>
</feature>
<feature type="region of interest" description="Disordered" evidence="1">
    <location>
        <begin position="174"/>
        <end position="212"/>
    </location>
</feature>
<proteinExistence type="predicted"/>
<dbReference type="Proteomes" id="UP000799302">
    <property type="component" value="Unassembled WGS sequence"/>
</dbReference>
<dbReference type="AlphaFoldDB" id="A0A6A6TW54"/>
<keyword evidence="4" id="KW-1185">Reference proteome</keyword>
<evidence type="ECO:0008006" key="5">
    <source>
        <dbReference type="Google" id="ProtNLM"/>
    </source>
</evidence>
<feature type="transmembrane region" description="Helical" evidence="2">
    <location>
        <begin position="143"/>
        <end position="164"/>
    </location>
</feature>
<feature type="transmembrane region" description="Helical" evidence="2">
    <location>
        <begin position="111"/>
        <end position="131"/>
    </location>
</feature>
<keyword evidence="2" id="KW-0812">Transmembrane</keyword>
<feature type="compositionally biased region" description="Basic residues" evidence="1">
    <location>
        <begin position="180"/>
        <end position="201"/>
    </location>
</feature>
<dbReference type="EMBL" id="MU004245">
    <property type="protein sequence ID" value="KAF2663561.1"/>
    <property type="molecule type" value="Genomic_DNA"/>
</dbReference>
<feature type="compositionally biased region" description="Polar residues" evidence="1">
    <location>
        <begin position="203"/>
        <end position="212"/>
    </location>
</feature>
<sequence length="212" mass="23839">MLPGIFFTTWRLFEIVTLIPILGMLSWFVHGYTVSNQLTPTTILVLFIVSVLAAFWAIATLIAYGATKYNAHFCAFVDLLFVGALIAGVYYLRGIAHENCSNWSKTGNDQFALGLGIFGDVTVSGVNTYSLNLNKNCAMLKASFALGIMNIIFFFVTFLLLLWVHREHGSMVYSSSRSRTTSRRRSHSPRHHGSSPRRSHHSQTYSSRRTYV</sequence>
<feature type="transmembrane region" description="Helical" evidence="2">
    <location>
        <begin position="71"/>
        <end position="91"/>
    </location>
</feature>
<keyword evidence="2" id="KW-0472">Membrane</keyword>
<evidence type="ECO:0000313" key="4">
    <source>
        <dbReference type="Proteomes" id="UP000799302"/>
    </source>
</evidence>
<keyword evidence="2" id="KW-1133">Transmembrane helix</keyword>
<feature type="transmembrane region" description="Helical" evidence="2">
    <location>
        <begin position="12"/>
        <end position="30"/>
    </location>
</feature>
<dbReference type="OrthoDB" id="4918558at2759"/>
<accession>A0A6A6TW54</accession>
<gene>
    <name evidence="3" type="ORF">BT63DRAFT_448879</name>
</gene>